<feature type="compositionally biased region" description="Polar residues" evidence="1">
    <location>
        <begin position="293"/>
        <end position="303"/>
    </location>
</feature>
<geneLocation type="plasmid" evidence="3">
    <name>pne1b</name>
</geneLocation>
<keyword evidence="2" id="KW-0614">Plasmid</keyword>
<evidence type="ECO:0000256" key="1">
    <source>
        <dbReference type="SAM" id="MobiDB-lite"/>
    </source>
</evidence>
<dbReference type="PANTHER" id="PTHR30386">
    <property type="entry name" value="MEMBRANE FUSION SUBUNIT OF EMRAB-TOLC MULTIDRUG EFFLUX PUMP"/>
    <property type="match status" value="1"/>
</dbReference>
<gene>
    <name evidence="2" type="ORF">CUN67_27705</name>
</gene>
<dbReference type="Proteomes" id="UP000502005">
    <property type="component" value="Plasmid pNE1B"/>
</dbReference>
<evidence type="ECO:0000313" key="2">
    <source>
        <dbReference type="EMBL" id="QGY32730.1"/>
    </source>
</evidence>
<dbReference type="RefSeq" id="WP_208718626.1">
    <property type="nucleotide sequence ID" value="NZ_CP024770.1"/>
</dbReference>
<feature type="region of interest" description="Disordered" evidence="1">
    <location>
        <begin position="293"/>
        <end position="313"/>
    </location>
</feature>
<name>A0A6B9GBJ3_PANCY</name>
<organism evidence="2 3">
    <name type="scientific">Pantoea cypripedii</name>
    <name type="common">Pectobacterium cypripedii</name>
    <name type="synonym">Erwinia cypripedii</name>
    <dbReference type="NCBI Taxonomy" id="55209"/>
    <lineage>
        <taxon>Bacteria</taxon>
        <taxon>Pseudomonadati</taxon>
        <taxon>Pseudomonadota</taxon>
        <taxon>Gammaproteobacteria</taxon>
        <taxon>Enterobacterales</taxon>
        <taxon>Erwiniaceae</taxon>
        <taxon>Pantoea</taxon>
    </lineage>
</organism>
<reference evidence="2 3" key="1">
    <citation type="submission" date="2017-11" db="EMBL/GenBank/DDBJ databases">
        <title>Genome sequence of Pantoea cypripedii NE1.</title>
        <authorList>
            <person name="Nascimento F.X."/>
        </authorList>
    </citation>
    <scope>NUCLEOTIDE SEQUENCE [LARGE SCALE GENOMIC DNA]</scope>
    <source>
        <strain evidence="2 3">NE1</strain>
        <plasmid evidence="3">pne1b</plasmid>
    </source>
</reference>
<dbReference type="AlphaFoldDB" id="A0A6B9GBJ3"/>
<dbReference type="EMBL" id="CP024770">
    <property type="protein sequence ID" value="QGY32730.1"/>
    <property type="molecule type" value="Genomic_DNA"/>
</dbReference>
<evidence type="ECO:0008006" key="4">
    <source>
        <dbReference type="Google" id="ProtNLM"/>
    </source>
</evidence>
<accession>A0A6B9GBJ3</accession>
<feature type="compositionally biased region" description="Basic residues" evidence="1">
    <location>
        <begin position="304"/>
        <end position="313"/>
    </location>
</feature>
<proteinExistence type="predicted"/>
<dbReference type="InterPro" id="IPR050739">
    <property type="entry name" value="MFP"/>
</dbReference>
<evidence type="ECO:0000313" key="3">
    <source>
        <dbReference type="Proteomes" id="UP000502005"/>
    </source>
</evidence>
<protein>
    <recommendedName>
        <fullName evidence="4">Membrane fusion protein biotin-lipoyl like domain-containing protein</fullName>
    </recommendedName>
</protein>
<sequence>MEKPFFRANLFSLVIGTVSVIYFVESHQPDLFKATAKPTPQSQQITVSAATDGTVEQIPVIKGEHVTLNTPLVLFSNENSQALKGTQLVSEQLKLEQTSLLQDIQHTQQIALQQASDNRFEKIMLNGQLEQLLEQTKIESSQISMAQNLVNKWRPLLAKGYVSTLQFEQEQSIVWGYESQYRSLLQQQYGTRQQLIELNDQQLQLPLATAVKINVLRRQLAQVNENLEQNENTPQRAVYTLSAGTVTSVLAKAGDAMTIGQPLLTIEPDHQQGIVTGQITQRNSDVAPRYQKINDQTGNTSNIPHHKVSAHKV</sequence>
<dbReference type="PANTHER" id="PTHR30386:SF28">
    <property type="entry name" value="EXPORTED PROTEIN"/>
    <property type="match status" value="1"/>
</dbReference>